<dbReference type="GO" id="GO:0016301">
    <property type="term" value="F:kinase activity"/>
    <property type="evidence" value="ECO:0007669"/>
    <property type="project" value="UniProtKB-KW"/>
</dbReference>
<evidence type="ECO:0000256" key="8">
    <source>
        <dbReference type="ARBA" id="ARBA00022840"/>
    </source>
</evidence>
<dbReference type="AlphaFoldDB" id="A0A921MRQ1"/>
<dbReference type="SUPFAM" id="SSF55083">
    <property type="entry name" value="6-hydroxymethyl-7,8-dihydropterin pyrophosphokinase, HPPK"/>
    <property type="match status" value="1"/>
</dbReference>
<dbReference type="Proteomes" id="UP000757103">
    <property type="component" value="Unassembled WGS sequence"/>
</dbReference>
<comment type="pathway">
    <text evidence="1">Cofactor biosynthesis; tetrahydrofolate biosynthesis; 2-amino-4-hydroxy-6-hydroxymethyl-7,8-dihydropteridine diphosphate from 7,8-dihydroneopterin triphosphate: step 4/4.</text>
</comment>
<sequence length="137" mass="15152">MNSALISLASNSPDKQGQMEKAFAELQAMGIVAEASSIYETAPCGNPRHPNYLNAVVRIDTSAEYQALHDTLKAMERAHGRTPQSKLSGEIPLDLDIVVWNGETLRPQDYGREYFQIGLNEIESAVKNQHPHPIVTH</sequence>
<dbReference type="Gene3D" id="3.30.70.560">
    <property type="entry name" value="7,8-Dihydro-6-hydroxymethylpterin-pyrophosphokinase HPPK"/>
    <property type="match status" value="1"/>
</dbReference>
<evidence type="ECO:0000313" key="15">
    <source>
        <dbReference type="Proteomes" id="UP000757103"/>
    </source>
</evidence>
<evidence type="ECO:0000256" key="2">
    <source>
        <dbReference type="ARBA" id="ARBA00005810"/>
    </source>
</evidence>
<protein>
    <recommendedName>
        <fullName evidence="4">2-amino-4-hydroxy-6-hydroxymethyldihydropteridine pyrophosphokinase</fullName>
        <ecNumber evidence="3">2.7.6.3</ecNumber>
    </recommendedName>
    <alternativeName>
        <fullName evidence="11">6-hydroxymethyl-7,8-dihydropterin pyrophosphokinase</fullName>
    </alternativeName>
    <alternativeName>
        <fullName evidence="12">7,8-dihydro-6-hydroxymethylpterin-pyrophosphokinase</fullName>
    </alternativeName>
</protein>
<dbReference type="RefSeq" id="WP_273305923.1">
    <property type="nucleotide sequence ID" value="NZ_CASDXW010000004.1"/>
</dbReference>
<keyword evidence="6" id="KW-0547">Nucleotide-binding</keyword>
<dbReference type="Pfam" id="PF01288">
    <property type="entry name" value="HPPK"/>
    <property type="match status" value="1"/>
</dbReference>
<evidence type="ECO:0000256" key="12">
    <source>
        <dbReference type="ARBA" id="ARBA00033413"/>
    </source>
</evidence>
<proteinExistence type="inferred from homology"/>
<comment type="similarity">
    <text evidence="2">Belongs to the HPPK family.</text>
</comment>
<evidence type="ECO:0000256" key="9">
    <source>
        <dbReference type="ARBA" id="ARBA00022909"/>
    </source>
</evidence>
<organism evidence="14 15">
    <name type="scientific">Barnesiella viscericola</name>
    <dbReference type="NCBI Taxonomy" id="397865"/>
    <lineage>
        <taxon>Bacteria</taxon>
        <taxon>Pseudomonadati</taxon>
        <taxon>Bacteroidota</taxon>
        <taxon>Bacteroidia</taxon>
        <taxon>Bacteroidales</taxon>
        <taxon>Barnesiellaceae</taxon>
        <taxon>Barnesiella</taxon>
    </lineage>
</organism>
<gene>
    <name evidence="14" type="primary">folK</name>
    <name evidence="14" type="ORF">K8U91_05435</name>
</gene>
<evidence type="ECO:0000256" key="6">
    <source>
        <dbReference type="ARBA" id="ARBA00022741"/>
    </source>
</evidence>
<reference evidence="14" key="1">
    <citation type="journal article" date="2021" name="PeerJ">
        <title>Extensive microbial diversity within the chicken gut microbiome revealed by metagenomics and culture.</title>
        <authorList>
            <person name="Gilroy R."/>
            <person name="Ravi A."/>
            <person name="Getino M."/>
            <person name="Pursley I."/>
            <person name="Horton D.L."/>
            <person name="Alikhan N.F."/>
            <person name="Baker D."/>
            <person name="Gharbi K."/>
            <person name="Hall N."/>
            <person name="Watson M."/>
            <person name="Adriaenssens E.M."/>
            <person name="Foster-Nyarko E."/>
            <person name="Jarju S."/>
            <person name="Secka A."/>
            <person name="Antonio M."/>
            <person name="Oren A."/>
            <person name="Chaudhuri R.R."/>
            <person name="La Ragione R."/>
            <person name="Hildebrand F."/>
            <person name="Pallen M.J."/>
        </authorList>
    </citation>
    <scope>NUCLEOTIDE SEQUENCE</scope>
    <source>
        <strain evidence="14">CHK121-7720</strain>
    </source>
</reference>
<dbReference type="GO" id="GO:0005524">
    <property type="term" value="F:ATP binding"/>
    <property type="evidence" value="ECO:0007669"/>
    <property type="project" value="UniProtKB-KW"/>
</dbReference>
<dbReference type="GO" id="GO:0003848">
    <property type="term" value="F:2-amino-4-hydroxy-6-hydroxymethyldihydropteridine diphosphokinase activity"/>
    <property type="evidence" value="ECO:0007669"/>
    <property type="project" value="UniProtKB-EC"/>
</dbReference>
<feature type="domain" description="7,8-dihydro-6-hydroxymethylpterin-pyrophosphokinase" evidence="13">
    <location>
        <begin position="6"/>
        <end position="122"/>
    </location>
</feature>
<dbReference type="InterPro" id="IPR035907">
    <property type="entry name" value="Hppk_sf"/>
</dbReference>
<reference evidence="14" key="2">
    <citation type="submission" date="2021-09" db="EMBL/GenBank/DDBJ databases">
        <authorList>
            <person name="Gilroy R."/>
        </authorList>
    </citation>
    <scope>NUCLEOTIDE SEQUENCE</scope>
    <source>
        <strain evidence="14">CHK121-7720</strain>
    </source>
</reference>
<evidence type="ECO:0000256" key="5">
    <source>
        <dbReference type="ARBA" id="ARBA00022679"/>
    </source>
</evidence>
<evidence type="ECO:0000259" key="13">
    <source>
        <dbReference type="Pfam" id="PF01288"/>
    </source>
</evidence>
<evidence type="ECO:0000256" key="10">
    <source>
        <dbReference type="ARBA" id="ARBA00029409"/>
    </source>
</evidence>
<dbReference type="GO" id="GO:0046656">
    <property type="term" value="P:folic acid biosynthetic process"/>
    <property type="evidence" value="ECO:0007669"/>
    <property type="project" value="UniProtKB-KW"/>
</dbReference>
<keyword evidence="7" id="KW-0418">Kinase</keyword>
<dbReference type="EMBL" id="DYUD01000017">
    <property type="protein sequence ID" value="HJG88901.1"/>
    <property type="molecule type" value="Genomic_DNA"/>
</dbReference>
<dbReference type="PANTHER" id="PTHR43071:SF1">
    <property type="entry name" value="2-AMINO-4-HYDROXY-6-HYDROXYMETHYLDIHYDROPTERIDINE PYROPHOSPHOKINASE"/>
    <property type="match status" value="1"/>
</dbReference>
<dbReference type="CDD" id="cd00483">
    <property type="entry name" value="HPPK"/>
    <property type="match status" value="1"/>
</dbReference>
<evidence type="ECO:0000256" key="7">
    <source>
        <dbReference type="ARBA" id="ARBA00022777"/>
    </source>
</evidence>
<keyword evidence="8" id="KW-0067">ATP-binding</keyword>
<evidence type="ECO:0000256" key="1">
    <source>
        <dbReference type="ARBA" id="ARBA00005051"/>
    </source>
</evidence>
<comment type="caution">
    <text evidence="14">The sequence shown here is derived from an EMBL/GenBank/DDBJ whole genome shotgun (WGS) entry which is preliminary data.</text>
</comment>
<keyword evidence="9" id="KW-0289">Folate biosynthesis</keyword>
<dbReference type="EC" id="2.7.6.3" evidence="3"/>
<dbReference type="PANTHER" id="PTHR43071">
    <property type="entry name" value="2-AMINO-4-HYDROXY-6-HYDROXYMETHYLDIHYDROPTERIDINE PYROPHOSPHOKINASE"/>
    <property type="match status" value="1"/>
</dbReference>
<dbReference type="NCBIfam" id="TIGR01498">
    <property type="entry name" value="folK"/>
    <property type="match status" value="1"/>
</dbReference>
<comment type="function">
    <text evidence="10">Catalyzes the transfer of pyrophosphate from adenosine triphosphate (ATP) to 6-hydroxymethyl-7,8-dihydropterin, an enzymatic step in folate biosynthesis pathway.</text>
</comment>
<evidence type="ECO:0000313" key="14">
    <source>
        <dbReference type="EMBL" id="HJG88901.1"/>
    </source>
</evidence>
<evidence type="ECO:0000256" key="11">
    <source>
        <dbReference type="ARBA" id="ARBA00029766"/>
    </source>
</evidence>
<evidence type="ECO:0000256" key="3">
    <source>
        <dbReference type="ARBA" id="ARBA00013253"/>
    </source>
</evidence>
<accession>A0A921MRQ1</accession>
<dbReference type="InterPro" id="IPR000550">
    <property type="entry name" value="Hppk"/>
</dbReference>
<evidence type="ECO:0000256" key="4">
    <source>
        <dbReference type="ARBA" id="ARBA00016218"/>
    </source>
</evidence>
<name>A0A921MRQ1_9BACT</name>
<keyword evidence="5 14" id="KW-0808">Transferase</keyword>